<dbReference type="PANTHER" id="PTHR43582">
    <property type="entry name" value="LINEARMYCIN RESISTANCE ATP-BINDING PROTEIN LNRL"/>
    <property type="match status" value="1"/>
</dbReference>
<accession>A0A1H7SC14</accession>
<dbReference type="RefSeq" id="WP_090607581.1">
    <property type="nucleotide sequence ID" value="NZ_FNZR01000008.1"/>
</dbReference>
<dbReference type="PROSITE" id="PS50893">
    <property type="entry name" value="ABC_TRANSPORTER_2"/>
    <property type="match status" value="1"/>
</dbReference>
<dbReference type="STRING" id="332977.SAMN05421740_108163"/>
<name>A0A1H7SC14_9SPHI</name>
<protein>
    <submittedName>
        <fullName evidence="4">ABC-2 type transport system ATP-binding protein</fullName>
    </submittedName>
</protein>
<gene>
    <name evidence="4" type="ORF">SAMN05421740_108163</name>
</gene>
<dbReference type="EMBL" id="FNZR01000008">
    <property type="protein sequence ID" value="SEL69067.1"/>
    <property type="molecule type" value="Genomic_DNA"/>
</dbReference>
<dbReference type="OrthoDB" id="9785229at2"/>
<keyword evidence="5" id="KW-1185">Reference proteome</keyword>
<dbReference type="InterPro" id="IPR027417">
    <property type="entry name" value="P-loop_NTPase"/>
</dbReference>
<proteinExistence type="predicted"/>
<dbReference type="InterPro" id="IPR003439">
    <property type="entry name" value="ABC_transporter-like_ATP-bd"/>
</dbReference>
<organism evidence="4 5">
    <name type="scientific">Parapedobacter koreensis</name>
    <dbReference type="NCBI Taxonomy" id="332977"/>
    <lineage>
        <taxon>Bacteria</taxon>
        <taxon>Pseudomonadati</taxon>
        <taxon>Bacteroidota</taxon>
        <taxon>Sphingobacteriia</taxon>
        <taxon>Sphingobacteriales</taxon>
        <taxon>Sphingobacteriaceae</taxon>
        <taxon>Parapedobacter</taxon>
    </lineage>
</organism>
<dbReference type="Pfam" id="PF00005">
    <property type="entry name" value="ABC_tran"/>
    <property type="match status" value="1"/>
</dbReference>
<evidence type="ECO:0000313" key="5">
    <source>
        <dbReference type="Proteomes" id="UP000198916"/>
    </source>
</evidence>
<evidence type="ECO:0000313" key="4">
    <source>
        <dbReference type="EMBL" id="SEL69067.1"/>
    </source>
</evidence>
<dbReference type="InterPro" id="IPR003593">
    <property type="entry name" value="AAA+_ATPase"/>
</dbReference>
<keyword evidence="2 4" id="KW-0067">ATP-binding</keyword>
<evidence type="ECO:0000256" key="1">
    <source>
        <dbReference type="ARBA" id="ARBA00022741"/>
    </source>
</evidence>
<dbReference type="Gene3D" id="3.40.50.300">
    <property type="entry name" value="P-loop containing nucleotide triphosphate hydrolases"/>
    <property type="match status" value="1"/>
</dbReference>
<dbReference type="Proteomes" id="UP000198916">
    <property type="component" value="Unassembled WGS sequence"/>
</dbReference>
<dbReference type="GO" id="GO:0005524">
    <property type="term" value="F:ATP binding"/>
    <property type="evidence" value="ECO:0007669"/>
    <property type="project" value="UniProtKB-KW"/>
</dbReference>
<dbReference type="InterPro" id="IPR017871">
    <property type="entry name" value="ABC_transporter-like_CS"/>
</dbReference>
<reference evidence="5" key="1">
    <citation type="submission" date="2016-10" db="EMBL/GenBank/DDBJ databases">
        <authorList>
            <person name="Varghese N."/>
            <person name="Submissions S."/>
        </authorList>
    </citation>
    <scope>NUCLEOTIDE SEQUENCE [LARGE SCALE GENOMIC DNA]</scope>
    <source>
        <strain evidence="5">Jip14</strain>
    </source>
</reference>
<evidence type="ECO:0000259" key="3">
    <source>
        <dbReference type="PROSITE" id="PS50893"/>
    </source>
</evidence>
<dbReference type="GO" id="GO:0016887">
    <property type="term" value="F:ATP hydrolysis activity"/>
    <property type="evidence" value="ECO:0007669"/>
    <property type="project" value="InterPro"/>
</dbReference>
<dbReference type="SMART" id="SM00382">
    <property type="entry name" value="AAA"/>
    <property type="match status" value="1"/>
</dbReference>
<sequence length="250" mass="27741">MEEIIRIHQLSKHYAGSERYALKDLSLSIKKNEIFGLLGPNGAGKTTLISTLCGMIKPTSGELRFNGLSYRQNRRKIQQQIGIVPQEYALYPTLTAVENLYYFGSLYGLPSSELKRRISDGLHRVGLTDFAKKPIKTFSGGMQRRVNLLAGILHRPSVLFLDEPTVGVDVHSKEVIMALLHELNAQGTTIIYSSHHLNEAQHFCTKIAIIDAGKIVVEGEPQQLIASVNGATTLENVFIHLTGSQLRDYA</sequence>
<keyword evidence="1" id="KW-0547">Nucleotide-binding</keyword>
<feature type="domain" description="ABC transporter" evidence="3">
    <location>
        <begin position="5"/>
        <end position="237"/>
    </location>
</feature>
<evidence type="ECO:0000256" key="2">
    <source>
        <dbReference type="ARBA" id="ARBA00022840"/>
    </source>
</evidence>
<dbReference type="SUPFAM" id="SSF52540">
    <property type="entry name" value="P-loop containing nucleoside triphosphate hydrolases"/>
    <property type="match status" value="1"/>
</dbReference>
<dbReference type="PANTHER" id="PTHR43582:SF2">
    <property type="entry name" value="LINEARMYCIN RESISTANCE ATP-BINDING PROTEIN LNRL"/>
    <property type="match status" value="1"/>
</dbReference>
<dbReference type="AlphaFoldDB" id="A0A1H7SC14"/>
<dbReference type="PROSITE" id="PS00211">
    <property type="entry name" value="ABC_TRANSPORTER_1"/>
    <property type="match status" value="1"/>
</dbReference>